<sequence>MKIAVLMSTYNGQKYLDEQLMSIADQTFSKMMTLYIRDDGSTDNTLKIIEKWKKKIDIVFFQGENVGPARSFWKLLMNSEIQADYYAFCDQDDIWDLDKLERGVDSLKEEVHPALWCSNCRIINGEGKILQKKMNECSPNFAIDAQMVCGTTQGCAMLFNNKLRQYLINRNLSGKPMHDFVVVTYAIAIGKVIYDEEPSFGYRVHENNVVAKEGKGIFKRTKLSINRWFSSDHKNELSNYINIFISDNKKYLLEDDIKFLENIAESPHHFFKRIKVINSRKCRSFNKRAERSFKIRTILGVI</sequence>
<dbReference type="OrthoDB" id="9802649at2"/>
<dbReference type="GO" id="GO:0016758">
    <property type="term" value="F:hexosyltransferase activity"/>
    <property type="evidence" value="ECO:0007669"/>
    <property type="project" value="UniProtKB-ARBA"/>
</dbReference>
<organism evidence="2 3">
    <name type="scientific">Coprococcus catus</name>
    <dbReference type="NCBI Taxonomy" id="116085"/>
    <lineage>
        <taxon>Bacteria</taxon>
        <taxon>Bacillati</taxon>
        <taxon>Bacillota</taxon>
        <taxon>Clostridia</taxon>
        <taxon>Lachnospirales</taxon>
        <taxon>Lachnospiraceae</taxon>
        <taxon>Coprococcus</taxon>
    </lineage>
</organism>
<protein>
    <submittedName>
        <fullName evidence="2">Glycosyltransferase</fullName>
    </submittedName>
</protein>
<accession>A0A3E2XP41</accession>
<dbReference type="Pfam" id="PF00535">
    <property type="entry name" value="Glycos_transf_2"/>
    <property type="match status" value="1"/>
</dbReference>
<reference evidence="2 3" key="1">
    <citation type="submission" date="2018-08" db="EMBL/GenBank/DDBJ databases">
        <title>A genome reference for cultivated species of the human gut microbiota.</title>
        <authorList>
            <person name="Zou Y."/>
            <person name="Xue W."/>
            <person name="Luo G."/>
        </authorList>
    </citation>
    <scope>NUCLEOTIDE SEQUENCE [LARGE SCALE GENOMIC DNA]</scope>
    <source>
        <strain evidence="2 3">AM28-39</strain>
    </source>
</reference>
<keyword evidence="3" id="KW-1185">Reference proteome</keyword>
<evidence type="ECO:0000259" key="1">
    <source>
        <dbReference type="Pfam" id="PF00535"/>
    </source>
</evidence>
<dbReference type="EMBL" id="QVFD01000002">
    <property type="protein sequence ID" value="RGC50289.1"/>
    <property type="molecule type" value="Genomic_DNA"/>
</dbReference>
<evidence type="ECO:0000313" key="3">
    <source>
        <dbReference type="Proteomes" id="UP000261231"/>
    </source>
</evidence>
<dbReference type="Proteomes" id="UP000261231">
    <property type="component" value="Unassembled WGS sequence"/>
</dbReference>
<dbReference type="SUPFAM" id="SSF53448">
    <property type="entry name" value="Nucleotide-diphospho-sugar transferases"/>
    <property type="match status" value="1"/>
</dbReference>
<dbReference type="PANTHER" id="PTHR22916:SF3">
    <property type="entry name" value="UDP-GLCNAC:BETAGAL BETA-1,3-N-ACETYLGLUCOSAMINYLTRANSFERASE-LIKE PROTEIN 1"/>
    <property type="match status" value="1"/>
</dbReference>
<keyword evidence="2" id="KW-0808">Transferase</keyword>
<dbReference type="PANTHER" id="PTHR22916">
    <property type="entry name" value="GLYCOSYLTRANSFERASE"/>
    <property type="match status" value="1"/>
</dbReference>
<dbReference type="RefSeq" id="WP_117538875.1">
    <property type="nucleotide sequence ID" value="NZ_QVFD01000002.1"/>
</dbReference>
<comment type="caution">
    <text evidence="2">The sequence shown here is derived from an EMBL/GenBank/DDBJ whole genome shotgun (WGS) entry which is preliminary data.</text>
</comment>
<proteinExistence type="predicted"/>
<name>A0A3E2XP41_9FIRM</name>
<feature type="domain" description="Glycosyltransferase 2-like" evidence="1">
    <location>
        <begin position="5"/>
        <end position="132"/>
    </location>
</feature>
<gene>
    <name evidence="2" type="ORF">DW747_02650</name>
</gene>
<dbReference type="InterPro" id="IPR001173">
    <property type="entry name" value="Glyco_trans_2-like"/>
</dbReference>
<evidence type="ECO:0000313" key="2">
    <source>
        <dbReference type="EMBL" id="RGC50289.1"/>
    </source>
</evidence>
<dbReference type="AlphaFoldDB" id="A0A3E2XP41"/>
<dbReference type="InterPro" id="IPR029044">
    <property type="entry name" value="Nucleotide-diphossugar_trans"/>
</dbReference>
<dbReference type="Gene3D" id="3.90.550.10">
    <property type="entry name" value="Spore Coat Polysaccharide Biosynthesis Protein SpsA, Chain A"/>
    <property type="match status" value="1"/>
</dbReference>